<dbReference type="PANTHER" id="PTHR38767:SF1">
    <property type="entry name" value="DNA POLYMERASE III SUBUNIT CHI"/>
    <property type="match status" value="1"/>
</dbReference>
<evidence type="ECO:0000313" key="1">
    <source>
        <dbReference type="EMBL" id="EKV27329.1"/>
    </source>
</evidence>
<dbReference type="InterPro" id="IPR036768">
    <property type="entry name" value="PolIII_chi_sf"/>
</dbReference>
<dbReference type="Gene3D" id="3.40.50.10110">
    <property type="entry name" value="DNA polymerase III subunit chi"/>
    <property type="match status" value="1"/>
</dbReference>
<dbReference type="Proteomes" id="UP000009881">
    <property type="component" value="Unassembled WGS sequence"/>
</dbReference>
<evidence type="ECO:0000313" key="2">
    <source>
        <dbReference type="Proteomes" id="UP000009881"/>
    </source>
</evidence>
<proteinExistence type="predicted"/>
<dbReference type="GO" id="GO:0003677">
    <property type="term" value="F:DNA binding"/>
    <property type="evidence" value="ECO:0007669"/>
    <property type="project" value="InterPro"/>
</dbReference>
<protein>
    <submittedName>
        <fullName evidence="1">DNA polymerase III chi subunit</fullName>
    </submittedName>
</protein>
<keyword evidence="2" id="KW-1185">Reference proteome</keyword>
<dbReference type="SUPFAM" id="SSF102400">
    <property type="entry name" value="DNA polymerase III chi subunit"/>
    <property type="match status" value="1"/>
</dbReference>
<dbReference type="GO" id="GO:0032298">
    <property type="term" value="P:positive regulation of DNA-templated DNA replication initiation"/>
    <property type="evidence" value="ECO:0007669"/>
    <property type="project" value="TreeGrafter"/>
</dbReference>
<reference evidence="1 2" key="1">
    <citation type="journal article" date="2013" name="Genome Announc.">
        <title>Draft Genome Sequence of an Alphaproteobacterium, Caenispirillum salinarum AK4(T), Isolated from a Solar Saltern.</title>
        <authorList>
            <person name="Khatri I."/>
            <person name="Singh A."/>
            <person name="Korpole S."/>
            <person name="Pinnaka A.K."/>
            <person name="Subramanian S."/>
        </authorList>
    </citation>
    <scope>NUCLEOTIDE SEQUENCE [LARGE SCALE GENOMIC DNA]</scope>
    <source>
        <strain evidence="1 2">AK4</strain>
    </source>
</reference>
<dbReference type="Pfam" id="PF04364">
    <property type="entry name" value="DNA_pol3_chi"/>
    <property type="match status" value="1"/>
</dbReference>
<gene>
    <name evidence="1" type="ORF">C882_1831</name>
</gene>
<dbReference type="STRING" id="1238182.C882_1831"/>
<dbReference type="PANTHER" id="PTHR38767">
    <property type="entry name" value="DNA POLYMERASE III SUBUNIT CHI"/>
    <property type="match status" value="1"/>
</dbReference>
<dbReference type="EMBL" id="ANHY01000020">
    <property type="protein sequence ID" value="EKV27329.1"/>
    <property type="molecule type" value="Genomic_DNA"/>
</dbReference>
<accession>K9GRG4</accession>
<comment type="caution">
    <text evidence="1">The sequence shown here is derived from an EMBL/GenBank/DDBJ whole genome shotgun (WGS) entry which is preliminary data.</text>
</comment>
<dbReference type="GO" id="GO:0003887">
    <property type="term" value="F:DNA-directed DNA polymerase activity"/>
    <property type="evidence" value="ECO:0007669"/>
    <property type="project" value="InterPro"/>
</dbReference>
<dbReference type="eggNOG" id="COG2927">
    <property type="taxonomic scope" value="Bacteria"/>
</dbReference>
<organism evidence="1 2">
    <name type="scientific">Caenispirillum salinarum AK4</name>
    <dbReference type="NCBI Taxonomy" id="1238182"/>
    <lineage>
        <taxon>Bacteria</taxon>
        <taxon>Pseudomonadati</taxon>
        <taxon>Pseudomonadota</taxon>
        <taxon>Alphaproteobacteria</taxon>
        <taxon>Rhodospirillales</taxon>
        <taxon>Novispirillaceae</taxon>
        <taxon>Caenispirillum</taxon>
    </lineage>
</organism>
<name>K9GRG4_9PROT</name>
<dbReference type="AlphaFoldDB" id="K9GRG4"/>
<dbReference type="NCBIfam" id="NF004347">
    <property type="entry name" value="PRK05728.1-4"/>
    <property type="match status" value="1"/>
</dbReference>
<dbReference type="GO" id="GO:0006260">
    <property type="term" value="P:DNA replication"/>
    <property type="evidence" value="ECO:0007669"/>
    <property type="project" value="InterPro"/>
</dbReference>
<sequence length="163" mass="18601">MRGMKRVDFYHLQRWPLEQALPPLLSKVQESGQRAVVLTASRERAEALSAVLWTWKPDSWLPHGTPGDGFDAEQPVWLAEKDTRPNGAAILLLTDGMTSSRMDEYDRCLDLFDGRDPDAVQSARERWKACRDKGWEMHYWQQTERGGWTEKASANTDASHQSG</sequence>
<dbReference type="InterPro" id="IPR007459">
    <property type="entry name" value="DNA_pol3_chi"/>
</dbReference>